<feature type="region of interest" description="Disordered" evidence="1">
    <location>
        <begin position="413"/>
        <end position="434"/>
    </location>
</feature>
<dbReference type="Gene3D" id="3.40.50.300">
    <property type="entry name" value="P-loop containing nucleotide triphosphate hydrolases"/>
    <property type="match status" value="1"/>
</dbReference>
<name>A0A081K9G1_9GAMM</name>
<dbReference type="EMBL" id="JOJP01000001">
    <property type="protein sequence ID" value="KEI70787.1"/>
    <property type="molecule type" value="Genomic_DNA"/>
</dbReference>
<dbReference type="STRING" id="305900.GV64_08545"/>
<feature type="region of interest" description="Disordered" evidence="1">
    <location>
        <begin position="309"/>
        <end position="334"/>
    </location>
</feature>
<evidence type="ECO:0000259" key="2">
    <source>
        <dbReference type="Pfam" id="PF05707"/>
    </source>
</evidence>
<sequence>MLHFITGRPGASKSLNCFKTVCTDKKYAGRPKFYNNIKLNLLDYQQCQTFQAFFYDIYLPSLTRNQKSVIAPMIQPIHEQKRFVELKDAPFLEQAFQQHDPLRQWLKWVKVCYPASQVQKVSEIEKNAPEGVELTFKDFEHLNLHWTHFPDPHQWYDLQGYSVLVIDEAQEFFPVRSGKDKVPVYASRFEKHRHDSFDVILITQHPNFLDVHLRRLCGHHTHYFNFWGSSKVTRYTWDKCADPDDHFAKKEGRKSVTGKPRKYFGVYFSAFEHTHKLSLPPVIWLIPLLLGAIGCALYFGYTTLTPDQPGEAAPAPEPSGSLLPVADTQPQSREQYLEERKPRIVGITHTAPVYDHLTKPRSFPKPQNCVLWREDTAQEVCICYSQRVTRMDVPDYLCKSVVRNGYFDETLSDKRHDRNSRRSQKREIAPYDEL</sequence>
<dbReference type="eggNOG" id="COG0433">
    <property type="taxonomic scope" value="Bacteria"/>
</dbReference>
<feature type="compositionally biased region" description="Basic and acidic residues" evidence="1">
    <location>
        <begin position="425"/>
        <end position="434"/>
    </location>
</feature>
<dbReference type="Proteomes" id="UP000027997">
    <property type="component" value="Unassembled WGS sequence"/>
</dbReference>
<keyword evidence="4" id="KW-1185">Reference proteome</keyword>
<dbReference type="AlphaFoldDB" id="A0A081K9G1"/>
<dbReference type="RefSeq" id="WP_020580597.1">
    <property type="nucleotide sequence ID" value="NZ_JOJP01000001.1"/>
</dbReference>
<feature type="domain" description="Zona occludens toxin N-terminal" evidence="2">
    <location>
        <begin position="121"/>
        <end position="271"/>
    </location>
</feature>
<dbReference type="InterPro" id="IPR008900">
    <property type="entry name" value="Zot_N"/>
</dbReference>
<protein>
    <recommendedName>
        <fullName evidence="2">Zona occludens toxin N-terminal domain-containing protein</fullName>
    </recommendedName>
</protein>
<evidence type="ECO:0000313" key="3">
    <source>
        <dbReference type="EMBL" id="KEI70787.1"/>
    </source>
</evidence>
<evidence type="ECO:0000256" key="1">
    <source>
        <dbReference type="SAM" id="MobiDB-lite"/>
    </source>
</evidence>
<dbReference type="Pfam" id="PF05707">
    <property type="entry name" value="Zot"/>
    <property type="match status" value="1"/>
</dbReference>
<comment type="caution">
    <text evidence="3">The sequence shown here is derived from an EMBL/GenBank/DDBJ whole genome shotgun (WGS) entry which is preliminary data.</text>
</comment>
<evidence type="ECO:0000313" key="4">
    <source>
        <dbReference type="Proteomes" id="UP000027997"/>
    </source>
</evidence>
<dbReference type="InterPro" id="IPR027417">
    <property type="entry name" value="P-loop_NTPase"/>
</dbReference>
<gene>
    <name evidence="3" type="ORF">GV64_08545</name>
</gene>
<organism evidence="3 4">
    <name type="scientific">Endozoicomonas elysicola</name>
    <dbReference type="NCBI Taxonomy" id="305900"/>
    <lineage>
        <taxon>Bacteria</taxon>
        <taxon>Pseudomonadati</taxon>
        <taxon>Pseudomonadota</taxon>
        <taxon>Gammaproteobacteria</taxon>
        <taxon>Oceanospirillales</taxon>
        <taxon>Endozoicomonadaceae</taxon>
        <taxon>Endozoicomonas</taxon>
    </lineage>
</organism>
<reference evidence="3 4" key="1">
    <citation type="submission" date="2014-06" db="EMBL/GenBank/DDBJ databases">
        <title>Whole Genome Sequences of Three Symbiotic Endozoicomonas Bacteria.</title>
        <authorList>
            <person name="Neave M.J."/>
            <person name="Apprill A."/>
            <person name="Voolstra C.R."/>
        </authorList>
    </citation>
    <scope>NUCLEOTIDE SEQUENCE [LARGE SCALE GENOMIC DNA]</scope>
    <source>
        <strain evidence="3 4">DSM 22380</strain>
    </source>
</reference>
<accession>A0A081K9G1</accession>
<proteinExistence type="predicted"/>
<feature type="compositionally biased region" description="Low complexity" evidence="1">
    <location>
        <begin position="309"/>
        <end position="324"/>
    </location>
</feature>